<dbReference type="EMBL" id="JAPJDZ010000066">
    <property type="protein sequence ID" value="MDP5137770.1"/>
    <property type="molecule type" value="Genomic_DNA"/>
</dbReference>
<evidence type="ECO:0000313" key="2">
    <source>
        <dbReference type="Proteomes" id="UP001231109"/>
    </source>
</evidence>
<dbReference type="Proteomes" id="UP001231109">
    <property type="component" value="Unassembled WGS sequence"/>
</dbReference>
<organism evidence="1 2">
    <name type="scientific">Rheinheimera baltica</name>
    <dbReference type="NCBI Taxonomy" id="67576"/>
    <lineage>
        <taxon>Bacteria</taxon>
        <taxon>Pseudomonadati</taxon>
        <taxon>Pseudomonadota</taxon>
        <taxon>Gammaproteobacteria</taxon>
        <taxon>Chromatiales</taxon>
        <taxon>Chromatiaceae</taxon>
        <taxon>Rheinheimera</taxon>
    </lineage>
</organism>
<reference evidence="1 2" key="1">
    <citation type="submission" date="2022-11" db="EMBL/GenBank/DDBJ databases">
        <title>Viruses from the air-sea interface of a natural surface slick.</title>
        <authorList>
            <person name="Rahlff J."/>
            <person name="Holmfeldt K."/>
        </authorList>
    </citation>
    <scope>NUCLEOTIDE SEQUENCE [LARGE SCALE GENOMIC DNA]</scope>
    <source>
        <strain evidence="1 2">SMS4</strain>
    </source>
</reference>
<keyword evidence="2" id="KW-1185">Reference proteome</keyword>
<comment type="caution">
    <text evidence="1">The sequence shown here is derived from an EMBL/GenBank/DDBJ whole genome shotgun (WGS) entry which is preliminary data.</text>
</comment>
<accession>A0ABT9I314</accession>
<gene>
    <name evidence="1" type="ORF">ORJ04_17585</name>
</gene>
<proteinExistence type="predicted"/>
<evidence type="ECO:0000313" key="1">
    <source>
        <dbReference type="EMBL" id="MDP5137770.1"/>
    </source>
</evidence>
<dbReference type="RefSeq" id="WP_169338573.1">
    <property type="nucleotide sequence ID" value="NZ_JAPJDY010000009.1"/>
</dbReference>
<sequence length="51" mass="5908">MTKPPVMMMNESHRLFIWKMLLLSVILVFCHVIDDNYRICSQAGGIVRQGD</sequence>
<name>A0ABT9I314_9GAMM</name>
<protein>
    <submittedName>
        <fullName evidence="1">Uncharacterized protein</fullName>
    </submittedName>
</protein>